<comment type="function">
    <text evidence="3">Plays a role in endocytosis and trafficking to the vacuole. Functions with type I myosins to restore polarity of the actin cytoskeleton after NaCl stress.</text>
</comment>
<evidence type="ECO:0000256" key="5">
    <source>
        <dbReference type="ARBA" id="ARBA00074946"/>
    </source>
</evidence>
<dbReference type="STRING" id="984487.A0A1E4SB95"/>
<keyword evidence="13" id="KW-1185">Reference proteome</keyword>
<dbReference type="PRINTS" id="PR00452">
    <property type="entry name" value="SH3DOMAIN"/>
</dbReference>
<protein>
    <recommendedName>
        <fullName evidence="5">Protein BZZ1</fullName>
    </recommendedName>
</protein>
<evidence type="ECO:0000256" key="6">
    <source>
        <dbReference type="PROSITE-ProRule" id="PRU00192"/>
    </source>
</evidence>
<dbReference type="GO" id="GO:0005543">
    <property type="term" value="F:phospholipid binding"/>
    <property type="evidence" value="ECO:0007669"/>
    <property type="project" value="EnsemblFungi"/>
</dbReference>
<dbReference type="SUPFAM" id="SSF103657">
    <property type="entry name" value="BAR/IMD domain-like"/>
    <property type="match status" value="1"/>
</dbReference>
<dbReference type="AlphaFoldDB" id="A0A1E4SB95"/>
<dbReference type="CDD" id="cd11778">
    <property type="entry name" value="SH3_Bzz1_2"/>
    <property type="match status" value="1"/>
</dbReference>
<feature type="domain" description="SH3" evidence="10">
    <location>
        <begin position="540"/>
        <end position="599"/>
    </location>
</feature>
<feature type="coiled-coil region" evidence="8">
    <location>
        <begin position="309"/>
        <end position="343"/>
    </location>
</feature>
<name>A0A1E4SB95_9ASCO</name>
<dbReference type="FunFam" id="2.30.30.40:FF:000271">
    <property type="entry name" value="Protein BZZ1"/>
    <property type="match status" value="1"/>
</dbReference>
<dbReference type="RefSeq" id="XP_020061867.1">
    <property type="nucleotide sequence ID" value="XM_020211937.1"/>
</dbReference>
<dbReference type="GO" id="GO:0006897">
    <property type="term" value="P:endocytosis"/>
    <property type="evidence" value="ECO:0007669"/>
    <property type="project" value="EnsemblFungi"/>
</dbReference>
<dbReference type="GO" id="GO:0008047">
    <property type="term" value="F:enzyme activator activity"/>
    <property type="evidence" value="ECO:0007669"/>
    <property type="project" value="EnsemblFungi"/>
</dbReference>
<dbReference type="CDD" id="cd11912">
    <property type="entry name" value="SH3_Bzz1_1"/>
    <property type="match status" value="1"/>
</dbReference>
<dbReference type="GO" id="GO:0009651">
    <property type="term" value="P:response to salt stress"/>
    <property type="evidence" value="ECO:0007669"/>
    <property type="project" value="EnsemblFungi"/>
</dbReference>
<dbReference type="EMBL" id="KV453917">
    <property type="protein sequence ID" value="ODV76745.1"/>
    <property type="molecule type" value="Genomic_DNA"/>
</dbReference>
<dbReference type="PANTHER" id="PTHR15735:SF21">
    <property type="entry name" value="PROTEIN NERVOUS WRECK"/>
    <property type="match status" value="1"/>
</dbReference>
<feature type="coiled-coil region" evidence="8">
    <location>
        <begin position="128"/>
        <end position="162"/>
    </location>
</feature>
<dbReference type="InterPro" id="IPR036028">
    <property type="entry name" value="SH3-like_dom_sf"/>
</dbReference>
<evidence type="ECO:0000256" key="1">
    <source>
        <dbReference type="ARBA" id="ARBA00022443"/>
    </source>
</evidence>
<evidence type="ECO:0000256" key="3">
    <source>
        <dbReference type="ARBA" id="ARBA00054085"/>
    </source>
</evidence>
<dbReference type="PROSITE" id="PS50002">
    <property type="entry name" value="SH3"/>
    <property type="match status" value="2"/>
</dbReference>
<dbReference type="GO" id="GO:0030833">
    <property type="term" value="P:regulation of actin filament polymerization"/>
    <property type="evidence" value="ECO:0007669"/>
    <property type="project" value="TreeGrafter"/>
</dbReference>
<dbReference type="Gene3D" id="1.20.1270.60">
    <property type="entry name" value="Arfaptin homology (AH) domain/BAR domain"/>
    <property type="match status" value="1"/>
</dbReference>
<evidence type="ECO:0000313" key="13">
    <source>
        <dbReference type="Proteomes" id="UP000094285"/>
    </source>
</evidence>
<feature type="domain" description="F-BAR" evidence="11">
    <location>
        <begin position="4"/>
        <end position="270"/>
    </location>
</feature>
<dbReference type="PANTHER" id="PTHR15735">
    <property type="entry name" value="FCH AND DOUBLE SH3 DOMAINS PROTEIN"/>
    <property type="match status" value="1"/>
</dbReference>
<dbReference type="Proteomes" id="UP000094285">
    <property type="component" value="Unassembled WGS sequence"/>
</dbReference>
<comment type="similarity">
    <text evidence="4">Belongs to the BZZ1 family.</text>
</comment>
<keyword evidence="1 6" id="KW-0728">SH3 domain</keyword>
<dbReference type="OrthoDB" id="8783038at2759"/>
<organism evidence="12 13">
    <name type="scientific">Suhomyces tanzawaensis NRRL Y-17324</name>
    <dbReference type="NCBI Taxonomy" id="984487"/>
    <lineage>
        <taxon>Eukaryota</taxon>
        <taxon>Fungi</taxon>
        <taxon>Dikarya</taxon>
        <taxon>Ascomycota</taxon>
        <taxon>Saccharomycotina</taxon>
        <taxon>Pichiomycetes</taxon>
        <taxon>Debaryomycetaceae</taxon>
        <taxon>Suhomyces</taxon>
    </lineage>
</organism>
<dbReference type="SUPFAM" id="SSF50044">
    <property type="entry name" value="SH3-domain"/>
    <property type="match status" value="2"/>
</dbReference>
<dbReference type="InterPro" id="IPR035459">
    <property type="entry name" value="Bzz1_SH3_1"/>
</dbReference>
<dbReference type="InterPro" id="IPR031160">
    <property type="entry name" value="F_BAR_dom"/>
</dbReference>
<feature type="domain" description="SH3" evidence="10">
    <location>
        <begin position="461"/>
        <end position="522"/>
    </location>
</feature>
<feature type="region of interest" description="Disordered" evidence="9">
    <location>
        <begin position="412"/>
        <end position="443"/>
    </location>
</feature>
<keyword evidence="2 7" id="KW-0175">Coiled coil</keyword>
<evidence type="ECO:0000313" key="12">
    <source>
        <dbReference type="EMBL" id="ODV76745.1"/>
    </source>
</evidence>
<dbReference type="GO" id="GO:0030479">
    <property type="term" value="C:actin cortical patch"/>
    <property type="evidence" value="ECO:0007669"/>
    <property type="project" value="EnsemblFungi"/>
</dbReference>
<proteinExistence type="inferred from homology"/>
<accession>A0A1E4SB95</accession>
<evidence type="ECO:0000256" key="9">
    <source>
        <dbReference type="SAM" id="MobiDB-lite"/>
    </source>
</evidence>
<evidence type="ECO:0000256" key="4">
    <source>
        <dbReference type="ARBA" id="ARBA00061387"/>
    </source>
</evidence>
<sequence>MAEISIGNDLKDSFKPTSKWINNGINWLSDVEEFYRERAAIEKEYSTKLKELCKRHFDKKAKVSALVSVGDNPQVTPGSLESASLVLWTDVLTQTEAIAEEKNNFHRELNSKVGDNLVLLKSKTTQIAKQIERINEHLVSEKDKSEEEVNKAKKAYDSLCQVTEGVREKTEKSASEKYQRRLDEKTVDMNNGKNDYLIKINIANRLKDKYYYQDVPELLDYFQELNENRVGLVNKILKNAGIIERNSNDKCKEKLHLIDGTINQNEPKLDTAMYIKHNIVDWKEPSDFYFIPSSIWHDDEALVVKEPELTTLKKRLNERSIEYNKVEERCLDTKQKLEEATLARKLDPSELTLKFDGKLLTSLSILHTFMKQDGERVRNEVEIEVIQNFAGDKDLSYYEEARAKKSTFGFLRSKSKKGKPTGNGESDSQSIHTVKSANSHTPGMFSLRKKAHSILSGHSTDGGDTAKALYEYSATGDDEVSISAGDQLLVTGEDDGSGWTKVRLGDGSEGLVPSTYIEITRTGSGDKKKGPSVAPKRGAKRVQYVEALYDYQADGDDEITISAGDRIVLIQDDTDGSGWTEGELNGQRGMFPTSYVKKV</sequence>
<dbReference type="InterPro" id="IPR001452">
    <property type="entry name" value="SH3_domain"/>
</dbReference>
<evidence type="ECO:0000256" key="8">
    <source>
        <dbReference type="SAM" id="Coils"/>
    </source>
</evidence>
<dbReference type="Pfam" id="PF00018">
    <property type="entry name" value="SH3_1"/>
    <property type="match status" value="1"/>
</dbReference>
<gene>
    <name evidence="12" type="ORF">CANTADRAFT_92336</name>
</gene>
<dbReference type="PROSITE" id="PS51741">
    <property type="entry name" value="F_BAR"/>
    <property type="match status" value="1"/>
</dbReference>
<dbReference type="InterPro" id="IPR027267">
    <property type="entry name" value="AH/BAR_dom_sf"/>
</dbReference>
<dbReference type="SMART" id="SM00326">
    <property type="entry name" value="SH3"/>
    <property type="match status" value="2"/>
</dbReference>
<dbReference type="GO" id="GO:0005886">
    <property type="term" value="C:plasma membrane"/>
    <property type="evidence" value="ECO:0007669"/>
    <property type="project" value="EnsemblFungi"/>
</dbReference>
<feature type="compositionally biased region" description="Polar residues" evidence="9">
    <location>
        <begin position="423"/>
        <end position="441"/>
    </location>
</feature>
<reference evidence="13" key="1">
    <citation type="submission" date="2016-05" db="EMBL/GenBank/DDBJ databases">
        <title>Comparative genomics of biotechnologically important yeasts.</title>
        <authorList>
            <consortium name="DOE Joint Genome Institute"/>
            <person name="Riley R."/>
            <person name="Haridas S."/>
            <person name="Wolfe K.H."/>
            <person name="Lopes M.R."/>
            <person name="Hittinger C.T."/>
            <person name="Goker M."/>
            <person name="Salamov A."/>
            <person name="Wisecaver J."/>
            <person name="Long T.M."/>
            <person name="Aerts A.L."/>
            <person name="Barry K."/>
            <person name="Choi C."/>
            <person name="Clum A."/>
            <person name="Coughlan A.Y."/>
            <person name="Deshpande S."/>
            <person name="Douglass A.P."/>
            <person name="Hanson S.J."/>
            <person name="Klenk H.-P."/>
            <person name="Labutti K."/>
            <person name="Lapidus A."/>
            <person name="Lindquist E."/>
            <person name="Lipzen A."/>
            <person name="Meier-Kolthoff J.P."/>
            <person name="Ohm R.A."/>
            <person name="Otillar R.P."/>
            <person name="Pangilinan J."/>
            <person name="Peng Y."/>
            <person name="Rokas A."/>
            <person name="Rosa C.A."/>
            <person name="Scheuner C."/>
            <person name="Sibirny A.A."/>
            <person name="Slot J.C."/>
            <person name="Stielow J.B."/>
            <person name="Sun H."/>
            <person name="Kurtzman C.P."/>
            <person name="Blackwell M."/>
            <person name="Grigoriev I.V."/>
            <person name="Jeffries T.W."/>
        </authorList>
    </citation>
    <scope>NUCLEOTIDE SEQUENCE [LARGE SCALE GENOMIC DNA]</scope>
    <source>
        <strain evidence="13">NRRL Y-17324</strain>
    </source>
</reference>
<dbReference type="InterPro" id="IPR001060">
    <property type="entry name" value="FCH_dom"/>
</dbReference>
<dbReference type="Gene3D" id="2.30.30.40">
    <property type="entry name" value="SH3 Domains"/>
    <property type="match status" value="2"/>
</dbReference>
<dbReference type="SMART" id="SM00055">
    <property type="entry name" value="FCH"/>
    <property type="match status" value="1"/>
</dbReference>
<dbReference type="Pfam" id="PF14604">
    <property type="entry name" value="SH3_9"/>
    <property type="match status" value="1"/>
</dbReference>
<dbReference type="GO" id="GO:0045010">
    <property type="term" value="P:actin nucleation"/>
    <property type="evidence" value="ECO:0007669"/>
    <property type="project" value="EnsemblFungi"/>
</dbReference>
<evidence type="ECO:0000256" key="7">
    <source>
        <dbReference type="PROSITE-ProRule" id="PRU01077"/>
    </source>
</evidence>
<dbReference type="Pfam" id="PF00611">
    <property type="entry name" value="FCH"/>
    <property type="match status" value="1"/>
</dbReference>
<evidence type="ECO:0000256" key="2">
    <source>
        <dbReference type="ARBA" id="ARBA00023054"/>
    </source>
</evidence>
<dbReference type="FunFam" id="1.20.1270.60:FF:000060">
    <property type="entry name" value="Actin polymerization protein Bzz1"/>
    <property type="match status" value="1"/>
</dbReference>
<dbReference type="GeneID" id="30986073"/>
<evidence type="ECO:0000259" key="10">
    <source>
        <dbReference type="PROSITE" id="PS50002"/>
    </source>
</evidence>
<evidence type="ECO:0000259" key="11">
    <source>
        <dbReference type="PROSITE" id="PS51741"/>
    </source>
</evidence>